<organism evidence="1">
    <name type="scientific">Arundo donax</name>
    <name type="common">Giant reed</name>
    <name type="synonym">Donax arundinaceus</name>
    <dbReference type="NCBI Taxonomy" id="35708"/>
    <lineage>
        <taxon>Eukaryota</taxon>
        <taxon>Viridiplantae</taxon>
        <taxon>Streptophyta</taxon>
        <taxon>Embryophyta</taxon>
        <taxon>Tracheophyta</taxon>
        <taxon>Spermatophyta</taxon>
        <taxon>Magnoliopsida</taxon>
        <taxon>Liliopsida</taxon>
        <taxon>Poales</taxon>
        <taxon>Poaceae</taxon>
        <taxon>PACMAD clade</taxon>
        <taxon>Arundinoideae</taxon>
        <taxon>Arundineae</taxon>
        <taxon>Arundo</taxon>
    </lineage>
</organism>
<reference evidence="1" key="2">
    <citation type="journal article" date="2015" name="Data Brief">
        <title>Shoot transcriptome of the giant reed, Arundo donax.</title>
        <authorList>
            <person name="Barrero R.A."/>
            <person name="Guerrero F.D."/>
            <person name="Moolhuijzen P."/>
            <person name="Goolsby J.A."/>
            <person name="Tidwell J."/>
            <person name="Bellgard S.E."/>
            <person name="Bellgard M.I."/>
        </authorList>
    </citation>
    <scope>NUCLEOTIDE SEQUENCE</scope>
    <source>
        <tissue evidence="1">Shoot tissue taken approximately 20 cm above the soil surface</tissue>
    </source>
</reference>
<reference evidence="1" key="1">
    <citation type="submission" date="2014-09" db="EMBL/GenBank/DDBJ databases">
        <authorList>
            <person name="Magalhaes I.L.F."/>
            <person name="Oliveira U."/>
            <person name="Santos F.R."/>
            <person name="Vidigal T.H.D.A."/>
            <person name="Brescovit A.D."/>
            <person name="Santos A.J."/>
        </authorList>
    </citation>
    <scope>NUCLEOTIDE SEQUENCE</scope>
    <source>
        <tissue evidence="1">Shoot tissue taken approximately 20 cm above the soil surface</tissue>
    </source>
</reference>
<dbReference type="EMBL" id="GBRH01195607">
    <property type="protein sequence ID" value="JAE02289.1"/>
    <property type="molecule type" value="Transcribed_RNA"/>
</dbReference>
<name>A0A0A9ETF5_ARUDO</name>
<sequence>MIVTSQYKIKFETMPIPTNSKSSNLTFKQHHQNFNL</sequence>
<accession>A0A0A9ETF5</accession>
<dbReference type="AlphaFoldDB" id="A0A0A9ETF5"/>
<evidence type="ECO:0000313" key="1">
    <source>
        <dbReference type="EMBL" id="JAE02289.1"/>
    </source>
</evidence>
<proteinExistence type="predicted"/>
<protein>
    <submittedName>
        <fullName evidence="1">Uncharacterized protein</fullName>
    </submittedName>
</protein>